<comment type="similarity">
    <text evidence="1">Belongs to the LysR transcriptional regulatory family.</text>
</comment>
<keyword evidence="4" id="KW-0804">Transcription</keyword>
<dbReference type="STRING" id="1631249.BQ8794_40257"/>
<keyword evidence="3" id="KW-0238">DNA-binding</keyword>
<evidence type="ECO:0000256" key="3">
    <source>
        <dbReference type="ARBA" id="ARBA00023125"/>
    </source>
</evidence>
<dbReference type="SUPFAM" id="SSF53850">
    <property type="entry name" value="Periplasmic binding protein-like II"/>
    <property type="match status" value="1"/>
</dbReference>
<keyword evidence="8" id="KW-1185">Reference proteome</keyword>
<dbReference type="InterPro" id="IPR000847">
    <property type="entry name" value="LysR_HTH_N"/>
</dbReference>
<dbReference type="InterPro" id="IPR036390">
    <property type="entry name" value="WH_DNA-bd_sf"/>
</dbReference>
<dbReference type="Pfam" id="PF00126">
    <property type="entry name" value="HTH_1"/>
    <property type="match status" value="1"/>
</dbReference>
<evidence type="ECO:0000256" key="4">
    <source>
        <dbReference type="ARBA" id="ARBA00023163"/>
    </source>
</evidence>
<dbReference type="EMBL" id="FTPD01000034">
    <property type="protein sequence ID" value="SIT57658.1"/>
    <property type="molecule type" value="Genomic_DNA"/>
</dbReference>
<dbReference type="GO" id="GO:0043565">
    <property type="term" value="F:sequence-specific DNA binding"/>
    <property type="evidence" value="ECO:0007669"/>
    <property type="project" value="TreeGrafter"/>
</dbReference>
<dbReference type="InterPro" id="IPR005119">
    <property type="entry name" value="LysR_subst-bd"/>
</dbReference>
<sequence>MSRNWRSGRSSMFSCGRLTAIFAWRNQSNTARSQTGRTVAELKTMWDMVQSASPDIKSGLMLFRWSHHARLKLKRETSSFLSIFKFSLRIGNARPTSPRPTVIARLLPGTRALRTLEAAARHLNFTRAADELGLTPAAVSHQIKEIEDQLGIVLFTRTSRTIRLTEAGAVLFEAATDALDLLGRAVSRAHKLARGTALLKVTLDAQFATKWLMRRVDDFRKQRPGIELRFDIASELRDFDLDDVDVGIRFGAGKYPGLCTHRLFDNIIIPVCSPSLLASGPPLREPRDRVGATRRDLAKLADVDGGGRRRRFRRQPDDRVRHLDRRRSGRARRQCRCARRFCHGGERPFRGPADPALRTWHQGSARIRLLPGLSHRIRQRSQDRGVQGLAPQRSSQPAAGADAWMSFRSP</sequence>
<dbReference type="Pfam" id="PF03466">
    <property type="entry name" value="LysR_substrate"/>
    <property type="match status" value="1"/>
</dbReference>
<dbReference type="InterPro" id="IPR058163">
    <property type="entry name" value="LysR-type_TF_proteobact-type"/>
</dbReference>
<dbReference type="InterPro" id="IPR036388">
    <property type="entry name" value="WH-like_DNA-bd_sf"/>
</dbReference>
<evidence type="ECO:0000259" key="6">
    <source>
        <dbReference type="PROSITE" id="PS50931"/>
    </source>
</evidence>
<dbReference type="GO" id="GO:0006351">
    <property type="term" value="P:DNA-templated transcription"/>
    <property type="evidence" value="ECO:0007669"/>
    <property type="project" value="TreeGrafter"/>
</dbReference>
<dbReference type="GO" id="GO:0003700">
    <property type="term" value="F:DNA-binding transcription factor activity"/>
    <property type="evidence" value="ECO:0007669"/>
    <property type="project" value="InterPro"/>
</dbReference>
<dbReference type="Proteomes" id="UP000188388">
    <property type="component" value="Unassembled WGS sequence"/>
</dbReference>
<dbReference type="AlphaFoldDB" id="A0A1R3VCX2"/>
<dbReference type="Gene3D" id="1.10.10.10">
    <property type="entry name" value="Winged helix-like DNA-binding domain superfamily/Winged helix DNA-binding domain"/>
    <property type="match status" value="1"/>
</dbReference>
<organism evidence="7 8">
    <name type="scientific">Mesorhizobium prunaredense</name>
    <dbReference type="NCBI Taxonomy" id="1631249"/>
    <lineage>
        <taxon>Bacteria</taxon>
        <taxon>Pseudomonadati</taxon>
        <taxon>Pseudomonadota</taxon>
        <taxon>Alphaproteobacteria</taxon>
        <taxon>Hyphomicrobiales</taxon>
        <taxon>Phyllobacteriaceae</taxon>
        <taxon>Mesorhizobium</taxon>
    </lineage>
</organism>
<dbReference type="PRINTS" id="PR00039">
    <property type="entry name" value="HTHLYSR"/>
</dbReference>
<proteinExistence type="inferred from homology"/>
<dbReference type="Gene3D" id="3.40.190.10">
    <property type="entry name" value="Periplasmic binding protein-like II"/>
    <property type="match status" value="2"/>
</dbReference>
<dbReference type="FunFam" id="1.10.10.10:FF:000001">
    <property type="entry name" value="LysR family transcriptional regulator"/>
    <property type="match status" value="1"/>
</dbReference>
<feature type="region of interest" description="Disordered" evidence="5">
    <location>
        <begin position="379"/>
        <end position="410"/>
    </location>
</feature>
<name>A0A1R3VCX2_9HYPH</name>
<dbReference type="PROSITE" id="PS50931">
    <property type="entry name" value="HTH_LYSR"/>
    <property type="match status" value="1"/>
</dbReference>
<evidence type="ECO:0000313" key="8">
    <source>
        <dbReference type="Proteomes" id="UP000188388"/>
    </source>
</evidence>
<dbReference type="PANTHER" id="PTHR30537">
    <property type="entry name" value="HTH-TYPE TRANSCRIPTIONAL REGULATOR"/>
    <property type="match status" value="1"/>
</dbReference>
<protein>
    <recommendedName>
        <fullName evidence="6">HTH lysR-type domain-containing protein</fullName>
    </recommendedName>
</protein>
<evidence type="ECO:0000256" key="5">
    <source>
        <dbReference type="SAM" id="MobiDB-lite"/>
    </source>
</evidence>
<dbReference type="SUPFAM" id="SSF46785">
    <property type="entry name" value="Winged helix' DNA-binding domain"/>
    <property type="match status" value="1"/>
</dbReference>
<evidence type="ECO:0000256" key="2">
    <source>
        <dbReference type="ARBA" id="ARBA00023015"/>
    </source>
</evidence>
<accession>A0A1R3VCX2</accession>
<reference evidence="8" key="1">
    <citation type="submission" date="2017-01" db="EMBL/GenBank/DDBJ databases">
        <authorList>
            <person name="Brunel B."/>
        </authorList>
    </citation>
    <scope>NUCLEOTIDE SEQUENCE [LARGE SCALE GENOMIC DNA]</scope>
</reference>
<gene>
    <name evidence="7" type="ORF">BQ8794_40257</name>
</gene>
<dbReference type="PANTHER" id="PTHR30537:SF26">
    <property type="entry name" value="GLYCINE CLEAVAGE SYSTEM TRANSCRIPTIONAL ACTIVATOR"/>
    <property type="match status" value="1"/>
</dbReference>
<evidence type="ECO:0000313" key="7">
    <source>
        <dbReference type="EMBL" id="SIT57658.1"/>
    </source>
</evidence>
<keyword evidence="2" id="KW-0805">Transcription regulation</keyword>
<evidence type="ECO:0000256" key="1">
    <source>
        <dbReference type="ARBA" id="ARBA00009437"/>
    </source>
</evidence>
<feature type="domain" description="HTH lysR-type" evidence="6">
    <location>
        <begin position="108"/>
        <end position="165"/>
    </location>
</feature>